<keyword evidence="8" id="KW-1185">Reference proteome</keyword>
<dbReference type="GO" id="GO:1903094">
    <property type="term" value="P:negative regulation of protein K48-linked deubiquitination"/>
    <property type="evidence" value="ECO:0007669"/>
    <property type="project" value="TreeGrafter"/>
</dbReference>
<dbReference type="InterPro" id="IPR029071">
    <property type="entry name" value="Ubiquitin-like_domsf"/>
</dbReference>
<name>A0AAF0E2V8_9BASI</name>
<dbReference type="InterPro" id="IPR001012">
    <property type="entry name" value="UBX_dom"/>
</dbReference>
<evidence type="ECO:0000256" key="2">
    <source>
        <dbReference type="ARBA" id="ARBA00022490"/>
    </source>
</evidence>
<feature type="domain" description="UBX" evidence="6">
    <location>
        <begin position="238"/>
        <end position="316"/>
    </location>
</feature>
<dbReference type="GO" id="GO:0005737">
    <property type="term" value="C:cytoplasm"/>
    <property type="evidence" value="ECO:0007669"/>
    <property type="project" value="UniProtKB-SubCell"/>
</dbReference>
<feature type="compositionally biased region" description="Basic and acidic residues" evidence="4">
    <location>
        <begin position="126"/>
        <end position="135"/>
    </location>
</feature>
<dbReference type="SUPFAM" id="SSF46934">
    <property type="entry name" value="UBA-like"/>
    <property type="match status" value="1"/>
</dbReference>
<evidence type="ECO:0000313" key="7">
    <source>
        <dbReference type="EMBL" id="WFD02547.1"/>
    </source>
</evidence>
<dbReference type="GO" id="GO:0032435">
    <property type="term" value="P:negative regulation of proteasomal ubiquitin-dependent protein catabolic process"/>
    <property type="evidence" value="ECO:0007669"/>
    <property type="project" value="TreeGrafter"/>
</dbReference>
<dbReference type="InterPro" id="IPR015940">
    <property type="entry name" value="UBA"/>
</dbReference>
<evidence type="ECO:0000256" key="1">
    <source>
        <dbReference type="ARBA" id="ARBA00004496"/>
    </source>
</evidence>
<dbReference type="AlphaFoldDB" id="A0AAF0E2V8"/>
<dbReference type="Proteomes" id="UP001214603">
    <property type="component" value="Chromosome 2"/>
</dbReference>
<feature type="compositionally biased region" description="Basic and acidic residues" evidence="4">
    <location>
        <begin position="30"/>
        <end position="40"/>
    </location>
</feature>
<evidence type="ECO:0000259" key="5">
    <source>
        <dbReference type="PROSITE" id="PS50030"/>
    </source>
</evidence>
<evidence type="ECO:0000256" key="3">
    <source>
        <dbReference type="ARBA" id="ARBA00023054"/>
    </source>
</evidence>
<dbReference type="PROSITE" id="PS50030">
    <property type="entry name" value="UBA"/>
    <property type="match status" value="1"/>
</dbReference>
<dbReference type="PANTHER" id="PTHR46340:SF1">
    <property type="entry name" value="UBX DOMAIN-CONTAINING PROTEIN 1"/>
    <property type="match status" value="1"/>
</dbReference>
<evidence type="ECO:0000259" key="6">
    <source>
        <dbReference type="PROSITE" id="PS50033"/>
    </source>
</evidence>
<dbReference type="Gene3D" id="3.10.20.90">
    <property type="entry name" value="Phosphatidylinositol 3-kinase Catalytic Subunit, Chain A, domain 1"/>
    <property type="match status" value="1"/>
</dbReference>
<reference evidence="7" key="1">
    <citation type="submission" date="2023-03" db="EMBL/GenBank/DDBJ databases">
        <title>Mating type loci evolution in Malassezia.</title>
        <authorList>
            <person name="Coelho M.A."/>
        </authorList>
    </citation>
    <scope>NUCLEOTIDE SEQUENCE</scope>
    <source>
        <strain evidence="7">CBS 7876</strain>
    </source>
</reference>
<keyword evidence="2" id="KW-0963">Cytoplasm</keyword>
<proteinExistence type="predicted"/>
<sequence length="320" mass="34847">MGFDQDRVDWALSATKSTGLQAALDHLEANQDKPMPEDWRTAGAADGAGSAGDDAQAAQAKVRTPLTQSIRCRECGKVFRDMDLAMYHADKSGHDDFEESAEEIKPLTEEEKKERLAERTSCADAVRAKMQEKRAKQATQDAEERRANEMIRRKAGQDANQARKELEQKERLKDAERKRREKLEDAAAKARVKAQIEEDKRRRAEKAAREKALREGAPLPGAAPQGTAPTMPAAPKTSSAKEARLRVRAPGGQWMGVLPSEATLADLQAAVLSDGKGGDASALQFSTTFPRRTFTADEQAKTLAELGLVPNAALEASKAG</sequence>
<feature type="region of interest" description="Disordered" evidence="4">
    <location>
        <begin position="30"/>
        <end position="66"/>
    </location>
</feature>
<evidence type="ECO:0000256" key="4">
    <source>
        <dbReference type="SAM" id="MobiDB-lite"/>
    </source>
</evidence>
<dbReference type="Pfam" id="PF00789">
    <property type="entry name" value="UBX"/>
    <property type="match status" value="1"/>
</dbReference>
<dbReference type="PROSITE" id="PS00028">
    <property type="entry name" value="ZINC_FINGER_C2H2_1"/>
    <property type="match status" value="1"/>
</dbReference>
<dbReference type="GO" id="GO:0005634">
    <property type="term" value="C:nucleus"/>
    <property type="evidence" value="ECO:0007669"/>
    <property type="project" value="TreeGrafter"/>
</dbReference>
<dbReference type="PANTHER" id="PTHR46340">
    <property type="entry name" value="UBX DOMAIN-CONTAINING PROTEIN 1"/>
    <property type="match status" value="1"/>
</dbReference>
<keyword evidence="3" id="KW-0175">Coiled coil</keyword>
<gene>
    <name evidence="7" type="ORF">MOBT1_001231</name>
</gene>
<dbReference type="PROSITE" id="PS50033">
    <property type="entry name" value="UBX"/>
    <property type="match status" value="1"/>
</dbReference>
<feature type="compositionally biased region" description="Basic and acidic residues" evidence="4">
    <location>
        <begin position="102"/>
        <end position="118"/>
    </location>
</feature>
<comment type="subcellular location">
    <subcellularLocation>
        <location evidence="1">Cytoplasm</location>
    </subcellularLocation>
</comment>
<dbReference type="SUPFAM" id="SSF54236">
    <property type="entry name" value="Ubiquitin-like"/>
    <property type="match status" value="1"/>
</dbReference>
<dbReference type="GO" id="GO:0036435">
    <property type="term" value="F:K48-linked polyubiquitin modification-dependent protein binding"/>
    <property type="evidence" value="ECO:0007669"/>
    <property type="project" value="TreeGrafter"/>
</dbReference>
<dbReference type="InterPro" id="IPR013087">
    <property type="entry name" value="Znf_C2H2_type"/>
</dbReference>
<dbReference type="EMBL" id="CP119935">
    <property type="protein sequence ID" value="WFD02547.1"/>
    <property type="molecule type" value="Genomic_DNA"/>
</dbReference>
<accession>A0AAF0E2V8</accession>
<dbReference type="SMART" id="SM00166">
    <property type="entry name" value="UBX"/>
    <property type="match status" value="1"/>
</dbReference>
<dbReference type="GO" id="GO:0031397">
    <property type="term" value="P:negative regulation of protein ubiquitination"/>
    <property type="evidence" value="ECO:0007669"/>
    <property type="project" value="TreeGrafter"/>
</dbReference>
<feature type="domain" description="UBA" evidence="5">
    <location>
        <begin position="1"/>
        <end position="30"/>
    </location>
</feature>
<feature type="compositionally biased region" description="Low complexity" evidence="4">
    <location>
        <begin position="42"/>
        <end position="60"/>
    </location>
</feature>
<dbReference type="InterPro" id="IPR009060">
    <property type="entry name" value="UBA-like_sf"/>
</dbReference>
<organism evidence="7 8">
    <name type="scientific">Malassezia obtusa</name>
    <dbReference type="NCBI Taxonomy" id="76774"/>
    <lineage>
        <taxon>Eukaryota</taxon>
        <taxon>Fungi</taxon>
        <taxon>Dikarya</taxon>
        <taxon>Basidiomycota</taxon>
        <taxon>Ustilaginomycotina</taxon>
        <taxon>Malasseziomycetes</taxon>
        <taxon>Malasseziales</taxon>
        <taxon>Malasseziaceae</taxon>
        <taxon>Malassezia</taxon>
    </lineage>
</organism>
<protein>
    <recommendedName>
        <fullName evidence="9">UBX domain-containing protein 1</fullName>
    </recommendedName>
</protein>
<feature type="region of interest" description="Disordered" evidence="4">
    <location>
        <begin position="92"/>
        <end position="242"/>
    </location>
</feature>
<evidence type="ECO:0008006" key="9">
    <source>
        <dbReference type="Google" id="ProtNLM"/>
    </source>
</evidence>
<feature type="compositionally biased region" description="Basic and acidic residues" evidence="4">
    <location>
        <begin position="142"/>
        <end position="214"/>
    </location>
</feature>
<evidence type="ECO:0000313" key="8">
    <source>
        <dbReference type="Proteomes" id="UP001214603"/>
    </source>
</evidence>